<dbReference type="SUPFAM" id="SSF52172">
    <property type="entry name" value="CheY-like"/>
    <property type="match status" value="1"/>
</dbReference>
<dbReference type="InterPro" id="IPR013656">
    <property type="entry name" value="PAS_4"/>
</dbReference>
<dbReference type="InterPro" id="IPR035965">
    <property type="entry name" value="PAS-like_dom_sf"/>
</dbReference>
<dbReference type="CDD" id="cd00088">
    <property type="entry name" value="HPT"/>
    <property type="match status" value="1"/>
</dbReference>
<evidence type="ECO:0000313" key="24">
    <source>
        <dbReference type="EMBL" id="QSX30157.1"/>
    </source>
</evidence>
<dbReference type="EC" id="2.7.13.3" evidence="3"/>
<dbReference type="InterPro" id="IPR036890">
    <property type="entry name" value="HATPase_C_sf"/>
</dbReference>
<keyword evidence="10" id="KW-0067">ATP-binding</keyword>
<feature type="domain" description="PAC" evidence="22">
    <location>
        <begin position="327"/>
        <end position="379"/>
    </location>
</feature>
<evidence type="ECO:0000256" key="2">
    <source>
        <dbReference type="ARBA" id="ARBA00004651"/>
    </source>
</evidence>
<dbReference type="InterPro" id="IPR004358">
    <property type="entry name" value="Sig_transdc_His_kin-like_C"/>
</dbReference>
<dbReference type="Gene3D" id="1.10.287.130">
    <property type="match status" value="1"/>
</dbReference>
<dbReference type="InterPro" id="IPR005467">
    <property type="entry name" value="His_kinase_dom"/>
</dbReference>
<dbReference type="GO" id="GO:0000155">
    <property type="term" value="F:phosphorelay sensor kinase activity"/>
    <property type="evidence" value="ECO:0007669"/>
    <property type="project" value="InterPro"/>
</dbReference>
<evidence type="ECO:0000256" key="7">
    <source>
        <dbReference type="ARBA" id="ARBA00022692"/>
    </source>
</evidence>
<evidence type="ECO:0000256" key="17">
    <source>
        <dbReference type="PROSITE-ProRule" id="PRU00169"/>
    </source>
</evidence>
<dbReference type="Gene3D" id="3.30.565.10">
    <property type="entry name" value="Histidine kinase-like ATPase, C-terminal domain"/>
    <property type="match status" value="1"/>
</dbReference>
<feature type="domain" description="PAS" evidence="21">
    <location>
        <begin position="255"/>
        <end position="325"/>
    </location>
</feature>
<dbReference type="InterPro" id="IPR003594">
    <property type="entry name" value="HATPase_dom"/>
</dbReference>
<dbReference type="SUPFAM" id="SSF47226">
    <property type="entry name" value="Histidine-containing phosphotransfer domain, HPT domain"/>
    <property type="match status" value="1"/>
</dbReference>
<evidence type="ECO:0000313" key="25">
    <source>
        <dbReference type="Proteomes" id="UP000663281"/>
    </source>
</evidence>
<dbReference type="Pfam" id="PF01627">
    <property type="entry name" value="Hpt"/>
    <property type="match status" value="1"/>
</dbReference>
<keyword evidence="8" id="KW-0547">Nucleotide-binding</keyword>
<feature type="modified residue" description="4-aspartylphosphate" evidence="17">
    <location>
        <position position="837"/>
    </location>
</feature>
<gene>
    <name evidence="24" type="ORF">JYB88_00270</name>
</gene>
<dbReference type="Pfam" id="PF00072">
    <property type="entry name" value="Response_reg"/>
    <property type="match status" value="1"/>
</dbReference>
<evidence type="ECO:0000256" key="16">
    <source>
        <dbReference type="PROSITE-ProRule" id="PRU00110"/>
    </source>
</evidence>
<evidence type="ECO:0000256" key="13">
    <source>
        <dbReference type="ARBA" id="ARBA00023136"/>
    </source>
</evidence>
<evidence type="ECO:0000256" key="4">
    <source>
        <dbReference type="ARBA" id="ARBA00022475"/>
    </source>
</evidence>
<feature type="transmembrane region" description="Helical" evidence="18">
    <location>
        <begin position="12"/>
        <end position="34"/>
    </location>
</feature>
<evidence type="ECO:0000256" key="18">
    <source>
        <dbReference type="SAM" id="Phobius"/>
    </source>
</evidence>
<reference evidence="24 25" key="1">
    <citation type="submission" date="2021-03" db="EMBL/GenBank/DDBJ databases">
        <title>Novel species identification of genus Shewanella.</title>
        <authorList>
            <person name="Liu G."/>
            <person name="Zhang Q."/>
        </authorList>
    </citation>
    <scope>NUCLEOTIDE SEQUENCE [LARGE SCALE GENOMIC DNA]</scope>
    <source>
        <strain evidence="24 25">FJAT-53726</strain>
    </source>
</reference>
<dbReference type="Pfam" id="PF00512">
    <property type="entry name" value="HisKA"/>
    <property type="match status" value="1"/>
</dbReference>
<dbReference type="SUPFAM" id="SSF55785">
    <property type="entry name" value="PYP-like sensor domain (PAS domain)"/>
    <property type="match status" value="1"/>
</dbReference>
<dbReference type="FunFam" id="1.10.287.130:FF:000002">
    <property type="entry name" value="Two-component osmosensing histidine kinase"/>
    <property type="match status" value="1"/>
</dbReference>
<dbReference type="CDD" id="cd00130">
    <property type="entry name" value="PAS"/>
    <property type="match status" value="1"/>
</dbReference>
<keyword evidence="9" id="KW-0418">Kinase</keyword>
<dbReference type="PROSITE" id="PS50113">
    <property type="entry name" value="PAC"/>
    <property type="match status" value="1"/>
</dbReference>
<dbReference type="PANTHER" id="PTHR45339:SF1">
    <property type="entry name" value="HYBRID SIGNAL TRANSDUCTION HISTIDINE KINASE J"/>
    <property type="match status" value="1"/>
</dbReference>
<evidence type="ECO:0000256" key="1">
    <source>
        <dbReference type="ARBA" id="ARBA00000085"/>
    </source>
</evidence>
<dbReference type="CDD" id="cd00082">
    <property type="entry name" value="HisKA"/>
    <property type="match status" value="1"/>
</dbReference>
<organism evidence="24 25">
    <name type="scientific">Shewanella cyperi</name>
    <dbReference type="NCBI Taxonomy" id="2814292"/>
    <lineage>
        <taxon>Bacteria</taxon>
        <taxon>Pseudomonadati</taxon>
        <taxon>Pseudomonadota</taxon>
        <taxon>Gammaproteobacteria</taxon>
        <taxon>Alteromonadales</taxon>
        <taxon>Shewanellaceae</taxon>
        <taxon>Shewanella</taxon>
    </lineage>
</organism>
<dbReference type="Gene3D" id="3.40.50.2300">
    <property type="match status" value="1"/>
</dbReference>
<feature type="modified residue" description="Phosphohistidine" evidence="16">
    <location>
        <position position="980"/>
    </location>
</feature>
<keyword evidence="25" id="KW-1185">Reference proteome</keyword>
<evidence type="ECO:0000256" key="5">
    <source>
        <dbReference type="ARBA" id="ARBA00022553"/>
    </source>
</evidence>
<dbReference type="Gene3D" id="1.20.120.160">
    <property type="entry name" value="HPT domain"/>
    <property type="match status" value="1"/>
</dbReference>
<dbReference type="InterPro" id="IPR008207">
    <property type="entry name" value="Sig_transdc_His_kin_Hpt_dom"/>
</dbReference>
<dbReference type="Gene3D" id="3.30.450.20">
    <property type="entry name" value="PAS domain"/>
    <property type="match status" value="1"/>
</dbReference>
<evidence type="ECO:0000256" key="8">
    <source>
        <dbReference type="ARBA" id="ARBA00022741"/>
    </source>
</evidence>
<dbReference type="PRINTS" id="PR00344">
    <property type="entry name" value="BCTRLSENSOR"/>
</dbReference>
<keyword evidence="13 18" id="KW-0472">Membrane</keyword>
<dbReference type="GO" id="GO:0005524">
    <property type="term" value="F:ATP binding"/>
    <property type="evidence" value="ECO:0007669"/>
    <property type="project" value="UniProtKB-KW"/>
</dbReference>
<dbReference type="Pfam" id="PF02518">
    <property type="entry name" value="HATPase_c"/>
    <property type="match status" value="1"/>
</dbReference>
<dbReference type="InterPro" id="IPR000700">
    <property type="entry name" value="PAS-assoc_C"/>
</dbReference>
<dbReference type="SMART" id="SM00073">
    <property type="entry name" value="HPT"/>
    <property type="match status" value="1"/>
</dbReference>
<name>A0A974XKL8_9GAMM</name>
<dbReference type="PROSITE" id="PS50894">
    <property type="entry name" value="HPT"/>
    <property type="match status" value="1"/>
</dbReference>
<dbReference type="InterPro" id="IPR003661">
    <property type="entry name" value="HisK_dim/P_dom"/>
</dbReference>
<comment type="subcellular location">
    <subcellularLocation>
        <location evidence="2">Cell membrane</location>
        <topology evidence="2">Multi-pass membrane protein</topology>
    </subcellularLocation>
</comment>
<dbReference type="NCBIfam" id="TIGR00229">
    <property type="entry name" value="sensory_box"/>
    <property type="match status" value="1"/>
</dbReference>
<evidence type="ECO:0000259" key="19">
    <source>
        <dbReference type="PROSITE" id="PS50109"/>
    </source>
</evidence>
<evidence type="ECO:0000259" key="22">
    <source>
        <dbReference type="PROSITE" id="PS50113"/>
    </source>
</evidence>
<dbReference type="SMART" id="SM00388">
    <property type="entry name" value="HisKA"/>
    <property type="match status" value="1"/>
</dbReference>
<keyword evidence="6" id="KW-0808">Transferase</keyword>
<evidence type="ECO:0000259" key="23">
    <source>
        <dbReference type="PROSITE" id="PS50894"/>
    </source>
</evidence>
<dbReference type="SMART" id="SM00448">
    <property type="entry name" value="REC"/>
    <property type="match status" value="1"/>
</dbReference>
<evidence type="ECO:0000256" key="11">
    <source>
        <dbReference type="ARBA" id="ARBA00022989"/>
    </source>
</evidence>
<dbReference type="PROSITE" id="PS50112">
    <property type="entry name" value="PAS"/>
    <property type="match status" value="1"/>
</dbReference>
<accession>A0A974XKL8</accession>
<dbReference type="GO" id="GO:0005886">
    <property type="term" value="C:plasma membrane"/>
    <property type="evidence" value="ECO:0007669"/>
    <property type="project" value="UniProtKB-SubCell"/>
</dbReference>
<evidence type="ECO:0000256" key="9">
    <source>
        <dbReference type="ARBA" id="ARBA00022777"/>
    </source>
</evidence>
<dbReference type="InterPro" id="IPR001789">
    <property type="entry name" value="Sig_transdc_resp-reg_receiver"/>
</dbReference>
<keyword evidence="11 18" id="KW-1133">Transmembrane helix</keyword>
<protein>
    <recommendedName>
        <fullName evidence="15">Sensory/regulatory protein RpfC</fullName>
        <ecNumber evidence="3">2.7.13.3</ecNumber>
    </recommendedName>
</protein>
<keyword evidence="7 18" id="KW-0812">Transmembrane</keyword>
<dbReference type="KEGG" id="scyp:JYB88_00270"/>
<feature type="domain" description="Histidine kinase" evidence="19">
    <location>
        <begin position="411"/>
        <end position="632"/>
    </location>
</feature>
<sequence length="1038" mass="115080">MMSLMPRESIAYKLNLATLFCALLVCLLVSLYYLSEVDKRIRSQADFELTDLVGALNLALETQADQANMQRVAGALAARSSIFQLSIINADTLEIVADNHIQHQGQPMERVLDGDSQGLVRSVTGEASGQQRYSKEGQIFQAVLVYLISPEVQRLRPYVVFIGYDPEPIRSEAMEELVDYIAIQLLGFALLLLINLYTQRKYVLKPIGRIASQIAAHGTEHTLSLDNKDEFGLLVESYNAAIRERLQQQQELEDSRRYIDSVINVIPVQLAYVDAERRYRFINSRYLQLLQKTEDEVLGKKVAEVLPPELEDTVRPHQLQALAGRRQEFETESTNEQGETQFVQVTYMPDVDASGTVVGFFSCIEDLTAIKLNELKIENYARELEFHNLALSEASEKAESAARAKADFLACMSHEIRTPMNGVIGILSLLARTELSAQQQHYVDVASSSAESLLSLLNDILDFSKIESGKFEIETLRFDLIQLLDEFVQPMALKAEEKRLHLLLDITAVGHRWLLGDPGRLRQVLFNLVGNAIKFTQAGWIAIRVSSEAETDKQVRIRIAIEDTGIGIPAAKLAQLFNPFTQADSSTTRHFGGTGLGLSIARRLCELMQGDIRASSVEHVGSTFEFNVLLTVSETPADRHWPPELQGRLLLLGGDCGANETVLAELLQSWGADVKVLPGRQTVAASPELSRAEGLIYSLPPQSPVTEEIQWLTSLACGQTAKSLAVVSHEQHLQLLPTANKDSVAVLCRPLSLFALMAWLALEELPESQQDSGNDDIPVVAGHPRVLLVEDNRVNQMVAMGLLHELGLEADLAANGLEALDKLQLSNEGHFQAVLMDCLMPAMDGYQTTAMIRRGEVGEHWRHIPIIAMTANAMKGDREHCLESGMDDYICKPLIMSVVRQVLSRWLGGMPLPKAAESAAPQTRAGALFDREAMLKLMSGDPGLLNEILAVFVDEMRHHRAAFLQAMDDQDFPGIRASAHSIKGAAANLGMTPLANMARRMEVAARERQRDILSLAQDEFLQILDDTLVACRCQEDRV</sequence>
<dbReference type="EMBL" id="CP071504">
    <property type="protein sequence ID" value="QSX30157.1"/>
    <property type="molecule type" value="Genomic_DNA"/>
</dbReference>
<dbReference type="SUPFAM" id="SSF55874">
    <property type="entry name" value="ATPase domain of HSP90 chaperone/DNA topoisomerase II/histidine kinase"/>
    <property type="match status" value="1"/>
</dbReference>
<dbReference type="InterPro" id="IPR000014">
    <property type="entry name" value="PAS"/>
</dbReference>
<dbReference type="PROSITE" id="PS50110">
    <property type="entry name" value="RESPONSE_REGULATORY"/>
    <property type="match status" value="1"/>
</dbReference>
<evidence type="ECO:0000256" key="3">
    <source>
        <dbReference type="ARBA" id="ARBA00012438"/>
    </source>
</evidence>
<dbReference type="PANTHER" id="PTHR45339">
    <property type="entry name" value="HYBRID SIGNAL TRANSDUCTION HISTIDINE KINASE J"/>
    <property type="match status" value="1"/>
</dbReference>
<dbReference type="AlphaFoldDB" id="A0A974XKL8"/>
<dbReference type="InterPro" id="IPR011006">
    <property type="entry name" value="CheY-like_superfamily"/>
</dbReference>
<dbReference type="InterPro" id="IPR036641">
    <property type="entry name" value="HPT_dom_sf"/>
</dbReference>
<feature type="domain" description="HPt" evidence="23">
    <location>
        <begin position="941"/>
        <end position="1038"/>
    </location>
</feature>
<keyword evidence="5 17" id="KW-0597">Phosphoprotein</keyword>
<evidence type="ECO:0000256" key="12">
    <source>
        <dbReference type="ARBA" id="ARBA00023012"/>
    </source>
</evidence>
<keyword evidence="12" id="KW-0902">Two-component regulatory system</keyword>
<comment type="subunit">
    <text evidence="14">At low DSF concentrations, interacts with RpfF.</text>
</comment>
<dbReference type="CDD" id="cd17546">
    <property type="entry name" value="REC_hyHK_CKI1_RcsC-like"/>
    <property type="match status" value="1"/>
</dbReference>
<evidence type="ECO:0000256" key="14">
    <source>
        <dbReference type="ARBA" id="ARBA00064003"/>
    </source>
</evidence>
<evidence type="ECO:0000256" key="15">
    <source>
        <dbReference type="ARBA" id="ARBA00068150"/>
    </source>
</evidence>
<dbReference type="Pfam" id="PF08448">
    <property type="entry name" value="PAS_4"/>
    <property type="match status" value="1"/>
</dbReference>
<dbReference type="RefSeq" id="WP_207321497.1">
    <property type="nucleotide sequence ID" value="NZ_CP071501.1"/>
</dbReference>
<evidence type="ECO:0000259" key="20">
    <source>
        <dbReference type="PROSITE" id="PS50110"/>
    </source>
</evidence>
<dbReference type="CDD" id="cd16922">
    <property type="entry name" value="HATPase_EvgS-ArcB-TorS-like"/>
    <property type="match status" value="1"/>
</dbReference>
<dbReference type="InterPro" id="IPR036097">
    <property type="entry name" value="HisK_dim/P_sf"/>
</dbReference>
<proteinExistence type="predicted"/>
<dbReference type="PROSITE" id="PS50109">
    <property type="entry name" value="HIS_KIN"/>
    <property type="match status" value="1"/>
</dbReference>
<dbReference type="FunFam" id="3.30.565.10:FF:000010">
    <property type="entry name" value="Sensor histidine kinase RcsC"/>
    <property type="match status" value="1"/>
</dbReference>
<keyword evidence="4" id="KW-1003">Cell membrane</keyword>
<evidence type="ECO:0000256" key="10">
    <source>
        <dbReference type="ARBA" id="ARBA00022840"/>
    </source>
</evidence>
<feature type="domain" description="Response regulatory" evidence="20">
    <location>
        <begin position="785"/>
        <end position="907"/>
    </location>
</feature>
<evidence type="ECO:0000259" key="21">
    <source>
        <dbReference type="PROSITE" id="PS50112"/>
    </source>
</evidence>
<dbReference type="SMART" id="SM00091">
    <property type="entry name" value="PAS"/>
    <property type="match status" value="1"/>
</dbReference>
<dbReference type="SMART" id="SM00387">
    <property type="entry name" value="HATPase_c"/>
    <property type="match status" value="1"/>
</dbReference>
<dbReference type="Proteomes" id="UP000663281">
    <property type="component" value="Chromosome"/>
</dbReference>
<comment type="catalytic activity">
    <reaction evidence="1">
        <text>ATP + protein L-histidine = ADP + protein N-phospho-L-histidine.</text>
        <dbReference type="EC" id="2.7.13.3"/>
    </reaction>
</comment>
<dbReference type="SUPFAM" id="SSF47384">
    <property type="entry name" value="Homodimeric domain of signal transducing histidine kinase"/>
    <property type="match status" value="1"/>
</dbReference>
<evidence type="ECO:0000256" key="6">
    <source>
        <dbReference type="ARBA" id="ARBA00022679"/>
    </source>
</evidence>